<dbReference type="Proteomes" id="UP000315344">
    <property type="component" value="Unassembled WGS sequence"/>
</dbReference>
<name>A0A533I7F6_PARDE</name>
<dbReference type="InterPro" id="IPR029039">
    <property type="entry name" value="Flavoprotein-like_sf"/>
</dbReference>
<dbReference type="EMBL" id="VAFL01000006">
    <property type="protein sequence ID" value="TKW66705.1"/>
    <property type="molecule type" value="Genomic_DNA"/>
</dbReference>
<protein>
    <recommendedName>
        <fullName evidence="3">Protein NrdI</fullName>
    </recommendedName>
</protein>
<proteinExistence type="inferred from homology"/>
<evidence type="ECO:0000256" key="3">
    <source>
        <dbReference type="HAMAP-Rule" id="MF_00128"/>
    </source>
</evidence>
<reference evidence="4 5" key="1">
    <citation type="journal article" date="2017" name="Nat. Commun.">
        <title>In situ click chemistry generation of cyclooxygenase-2 inhibitors.</title>
        <authorList>
            <person name="Bhardwaj A."/>
            <person name="Kaur J."/>
            <person name="Wuest M."/>
            <person name="Wuest F."/>
        </authorList>
    </citation>
    <scope>NUCLEOTIDE SEQUENCE [LARGE SCALE GENOMIC DNA]</scope>
    <source>
        <strain evidence="4">S2_012_000_R3_94</strain>
    </source>
</reference>
<organism evidence="4 5">
    <name type="scientific">Paracoccus denitrificans</name>
    <dbReference type="NCBI Taxonomy" id="266"/>
    <lineage>
        <taxon>Bacteria</taxon>
        <taxon>Pseudomonadati</taxon>
        <taxon>Pseudomonadota</taxon>
        <taxon>Alphaproteobacteria</taxon>
        <taxon>Rhodobacterales</taxon>
        <taxon>Paracoccaceae</taxon>
        <taxon>Paracoccus</taxon>
    </lineage>
</organism>
<dbReference type="SUPFAM" id="SSF52218">
    <property type="entry name" value="Flavoproteins"/>
    <property type="match status" value="1"/>
</dbReference>
<dbReference type="GO" id="GO:0010181">
    <property type="term" value="F:FMN binding"/>
    <property type="evidence" value="ECO:0007669"/>
    <property type="project" value="InterPro"/>
</dbReference>
<evidence type="ECO:0000256" key="1">
    <source>
        <dbReference type="ARBA" id="ARBA00003999"/>
    </source>
</evidence>
<dbReference type="PANTHER" id="PTHR37297">
    <property type="entry name" value="PROTEIN NRDI"/>
    <property type="match status" value="1"/>
</dbReference>
<evidence type="ECO:0000313" key="4">
    <source>
        <dbReference type="EMBL" id="TKW66705.1"/>
    </source>
</evidence>
<dbReference type="PANTHER" id="PTHR37297:SF1">
    <property type="entry name" value="PROTEIN NRDI"/>
    <property type="match status" value="1"/>
</dbReference>
<gene>
    <name evidence="3 4" type="primary">nrdI</name>
    <name evidence="4" type="ORF">DI616_09440</name>
</gene>
<dbReference type="Gene3D" id="3.40.50.360">
    <property type="match status" value="1"/>
</dbReference>
<dbReference type="AlphaFoldDB" id="A0A533I7F6"/>
<accession>A0A533I7F6</accession>
<evidence type="ECO:0000256" key="2">
    <source>
        <dbReference type="ARBA" id="ARBA00009942"/>
    </source>
</evidence>
<dbReference type="Pfam" id="PF07972">
    <property type="entry name" value="Flavodoxin_NdrI"/>
    <property type="match status" value="1"/>
</dbReference>
<comment type="caution">
    <text evidence="4">The sequence shown here is derived from an EMBL/GenBank/DDBJ whole genome shotgun (WGS) entry which is preliminary data.</text>
</comment>
<dbReference type="PIRSF" id="PIRSF005087">
    <property type="entry name" value="NrdI"/>
    <property type="match status" value="1"/>
</dbReference>
<evidence type="ECO:0000313" key="5">
    <source>
        <dbReference type="Proteomes" id="UP000315344"/>
    </source>
</evidence>
<dbReference type="HAMAP" id="MF_00128">
    <property type="entry name" value="NrdI"/>
    <property type="match status" value="1"/>
</dbReference>
<dbReference type="InterPro" id="IPR020852">
    <property type="entry name" value="RNR_Ib_NrdI_bac"/>
</dbReference>
<dbReference type="NCBIfam" id="TIGR00333">
    <property type="entry name" value="nrdI"/>
    <property type="match status" value="1"/>
</dbReference>
<dbReference type="InterPro" id="IPR004465">
    <property type="entry name" value="RNR_NrdI"/>
</dbReference>
<sequence>MSQLVYFSSRSGNTAKFVARLGLDALRIPIDADQPMPQPDQPYVLITPSYSDGQGRGAVHPQVVRFLNDPARRALIRGVIASGNRNFGQYYALAGRRVADKLNVPLLYRFELAGNDEDIALVTQGLHRFWRETCLMTA</sequence>
<comment type="function">
    <text evidence="1 3">Probably involved in ribonucleotide reductase function.</text>
</comment>
<comment type="similarity">
    <text evidence="2 3">Belongs to the NrdI family.</text>
</comment>